<accession>A0A0N4XRL8</accession>
<evidence type="ECO:0000313" key="2">
    <source>
        <dbReference type="Proteomes" id="UP000271162"/>
    </source>
</evidence>
<organism evidence="3">
    <name type="scientific">Nippostrongylus brasiliensis</name>
    <name type="common">Rat hookworm</name>
    <dbReference type="NCBI Taxonomy" id="27835"/>
    <lineage>
        <taxon>Eukaryota</taxon>
        <taxon>Metazoa</taxon>
        <taxon>Ecdysozoa</taxon>
        <taxon>Nematoda</taxon>
        <taxon>Chromadorea</taxon>
        <taxon>Rhabditida</taxon>
        <taxon>Rhabditina</taxon>
        <taxon>Rhabditomorpha</taxon>
        <taxon>Strongyloidea</taxon>
        <taxon>Heligmosomidae</taxon>
        <taxon>Nippostrongylus</taxon>
    </lineage>
</organism>
<dbReference type="AlphaFoldDB" id="A0A0N4XRL8"/>
<protein>
    <submittedName>
        <fullName evidence="3">G domain-containing protein</fullName>
    </submittedName>
</protein>
<sequence length="104" mass="11560">MDEYDRHFRLLICGGSNSGKSSLLSCFSSEANQSEGTTVLRLDDVNIRIDVRKKDEVGHLTQATEKVCLKTPKTWCATVDFSGNQNTFPNSMVLLLCSQLTTSR</sequence>
<dbReference type="Proteomes" id="UP000271162">
    <property type="component" value="Unassembled WGS sequence"/>
</dbReference>
<evidence type="ECO:0000313" key="1">
    <source>
        <dbReference type="EMBL" id="VDL68760.1"/>
    </source>
</evidence>
<dbReference type="InterPro" id="IPR027417">
    <property type="entry name" value="P-loop_NTPase"/>
</dbReference>
<evidence type="ECO:0000313" key="3">
    <source>
        <dbReference type="WBParaSite" id="NBR_0000517001-mRNA-1"/>
    </source>
</evidence>
<reference evidence="3" key="1">
    <citation type="submission" date="2017-02" db="UniProtKB">
        <authorList>
            <consortium name="WormBaseParasite"/>
        </authorList>
    </citation>
    <scope>IDENTIFICATION</scope>
</reference>
<dbReference type="WBParaSite" id="NBR_0000517001-mRNA-1">
    <property type="protein sequence ID" value="NBR_0000517001-mRNA-1"/>
    <property type="gene ID" value="NBR_0000517001"/>
</dbReference>
<name>A0A0N4XRL8_NIPBR</name>
<dbReference type="SUPFAM" id="SSF52540">
    <property type="entry name" value="P-loop containing nucleoside triphosphate hydrolases"/>
    <property type="match status" value="1"/>
</dbReference>
<dbReference type="STRING" id="27835.A0A0N4XRL8"/>
<reference evidence="1 2" key="2">
    <citation type="submission" date="2018-11" db="EMBL/GenBank/DDBJ databases">
        <authorList>
            <consortium name="Pathogen Informatics"/>
        </authorList>
    </citation>
    <scope>NUCLEOTIDE SEQUENCE [LARGE SCALE GENOMIC DNA]</scope>
</reference>
<keyword evidence="2" id="KW-1185">Reference proteome</keyword>
<proteinExistence type="predicted"/>
<gene>
    <name evidence="1" type="ORF">NBR_LOCUS5171</name>
</gene>
<dbReference type="EMBL" id="UYSL01011674">
    <property type="protein sequence ID" value="VDL68760.1"/>
    <property type="molecule type" value="Genomic_DNA"/>
</dbReference>